<dbReference type="Pfam" id="PF11995">
    <property type="entry name" value="DUF3490"/>
    <property type="match status" value="1"/>
</dbReference>
<feature type="region of interest" description="Disordered" evidence="7">
    <location>
        <begin position="1389"/>
        <end position="1410"/>
    </location>
</feature>
<evidence type="ECO:0000256" key="2">
    <source>
        <dbReference type="ARBA" id="ARBA00022701"/>
    </source>
</evidence>
<keyword evidence="3 6" id="KW-0175">Coiled coil</keyword>
<feature type="coiled-coil region" evidence="6">
    <location>
        <begin position="1329"/>
        <end position="1388"/>
    </location>
</feature>
<feature type="coiled-coil region" evidence="6">
    <location>
        <begin position="1107"/>
        <end position="1204"/>
    </location>
</feature>
<dbReference type="EMBL" id="HBIS01006290">
    <property type="protein sequence ID" value="CAE0611853.1"/>
    <property type="molecule type" value="Transcribed_RNA"/>
</dbReference>
<keyword evidence="5" id="KW-0067">ATP-binding</keyword>
<evidence type="ECO:0000256" key="5">
    <source>
        <dbReference type="PROSITE-ProRule" id="PRU00283"/>
    </source>
</evidence>
<dbReference type="InterPro" id="IPR021881">
    <property type="entry name" value="NACK_C"/>
</dbReference>
<dbReference type="InterPro" id="IPR027417">
    <property type="entry name" value="P-loop_NTPase"/>
</dbReference>
<gene>
    <name evidence="9" type="ORF">PSAL00342_LOCUS5688</name>
</gene>
<feature type="region of interest" description="Disordered" evidence="7">
    <location>
        <begin position="421"/>
        <end position="451"/>
    </location>
</feature>
<evidence type="ECO:0000256" key="1">
    <source>
        <dbReference type="ARBA" id="ARBA00007310"/>
    </source>
</evidence>
<evidence type="ECO:0000256" key="4">
    <source>
        <dbReference type="ARBA" id="ARBA00023175"/>
    </source>
</evidence>
<dbReference type="GO" id="GO:0008017">
    <property type="term" value="F:microtubule binding"/>
    <property type="evidence" value="ECO:0007669"/>
    <property type="project" value="InterPro"/>
</dbReference>
<feature type="coiled-coil region" evidence="6">
    <location>
        <begin position="361"/>
        <end position="395"/>
    </location>
</feature>
<feature type="coiled-coil region" evidence="6">
    <location>
        <begin position="478"/>
        <end position="568"/>
    </location>
</feature>
<keyword evidence="4 5" id="KW-0505">Motor protein</keyword>
<organism evidence="9">
    <name type="scientific">Picocystis salinarum</name>
    <dbReference type="NCBI Taxonomy" id="88271"/>
    <lineage>
        <taxon>Eukaryota</taxon>
        <taxon>Viridiplantae</taxon>
        <taxon>Chlorophyta</taxon>
        <taxon>Picocystophyceae</taxon>
        <taxon>Picocystales</taxon>
        <taxon>Picocystaceae</taxon>
        <taxon>Picocystis</taxon>
    </lineage>
</organism>
<dbReference type="InterPro" id="IPR027640">
    <property type="entry name" value="Kinesin-like_fam"/>
</dbReference>
<dbReference type="GO" id="GO:0005524">
    <property type="term" value="F:ATP binding"/>
    <property type="evidence" value="ECO:0007669"/>
    <property type="project" value="UniProtKB-UniRule"/>
</dbReference>
<feature type="domain" description="Kinesin motor" evidence="8">
    <location>
        <begin position="4"/>
        <end position="345"/>
    </location>
</feature>
<evidence type="ECO:0000256" key="3">
    <source>
        <dbReference type="ARBA" id="ARBA00023054"/>
    </source>
</evidence>
<evidence type="ECO:0000259" key="8">
    <source>
        <dbReference type="PROSITE" id="PS50067"/>
    </source>
</evidence>
<dbReference type="PROSITE" id="PS50067">
    <property type="entry name" value="KINESIN_MOTOR_2"/>
    <property type="match status" value="1"/>
</dbReference>
<protein>
    <recommendedName>
        <fullName evidence="8">Kinesin motor domain-containing protein</fullName>
    </recommendedName>
</protein>
<dbReference type="Gene3D" id="3.40.850.10">
    <property type="entry name" value="Kinesin motor domain"/>
    <property type="match status" value="1"/>
</dbReference>
<feature type="region of interest" description="Disordered" evidence="7">
    <location>
        <begin position="672"/>
        <end position="694"/>
    </location>
</feature>
<dbReference type="Pfam" id="PF00225">
    <property type="entry name" value="Kinesin"/>
    <property type="match status" value="1"/>
</dbReference>
<sequence>MAERVRVAVRVRPILGDEEGPCVVHAEDGGKELQVLDARSSGSSKSNGQRSRECSRGKFQFDRVFSDKEDSDRVYEDHCRHVVDRACRGYHGTIFAYGQTGTGKTYTMGTIQKNAVRDIFKNINGSSEHQWLVRFSMIEIYNDAVTDVLGDNTKTLRLLDGRKSGTPGVVIEGLSQRVVASEDELLRVIEDAKQKLQVSATKLNRQSSRSHNVMRVIVESQKKAILGDRTNTQETTNYQPIFLSCLNLVDLAGSERVSESKSEGQRLKEAQHINSSLLALGNVINCLADDARHVPFRSSPLTRILEHSLGGNSYTSIICTVSPLSGFHLEQTKSTVQFASRAMRVTNKIKRNELMYDSDKELQAQSLLRQYQQEIEELKTQLQDAGLQKREMKEKERRAKNLGRFLLQGLAIDRAFSTPNKRHSADSYVKPTPTKSANGRHSWVADDADSQADREQTGDLVQFIKAFGKSQRETNNELARSKEEFEYLENIASNLQRKVSESQDIISRQKREVESLKAQLQIVDGHSSSREMQVRDLEEELEFRDNAIKETTELLEKANEQIRLEQASAEEGFKNRDEEVARLHAELKELHDLMAEKDVSLSNLQASLDNAQDQLKVVQENADEGFRIRDEQLRSLESSAKEMDAKMEAQVEKLQETEQLLKKAMEELESERSAAAAGLQSRSSEVSALQAEREELTKKLAEQDTSLEETKKHLEETKQELETERAASASSIKGLECGFNALQAEKETLSQKLTEQESAHVEARQQWEKTRAELEAEHITVARDLENQAAAYQALQVQQEELVNRLADKESELKQSSSTYEKAIEDQQIEQQNQLIDQQQKIKELSEKLHLEQAELQKAADLVASLQAELASEKSASAQSVDELSQQNADLQEKQAALESELSEMQAQHAKVLQERSNERDFASAGFSSRDREIRVLQDHNKELVEKLQANELRLRKSSDLVEKLKQDLELERTTAATGISSRDAELSSVQANLDHAEERLQETQALLSRTQEELENDRQVSEQRIHFLQEEIESHQAVSVANKEKLQAAENTLAERDRLLEITNKSLESERLTAASGMEARDNEILDLKDMLQNAHIDVQKSQSSFETLRGEMEEISIELEESKCRLQVLEKQLEAAKQNEHAKEEEVLHLGKKLASAQAQSESLSDKMKRDTEEAKVRYAELESLTQKLMEQKKQVEESHQRLVMGHVSKNVASNDHYVGILSTMQAEIDELLILSPIHSTSKDASAAEARRVSIRIAEIGGALSEQMANLQEGLSGLIVSASKEREVRAELERLQSEGRHVDSELQEFRSRYEQTAKIKQEVSDRNTKLQKHVEVLHRRLKHLEEEYAEAKEVADSQVRSYEHRMVAAEAALNNQTELLENLRRKTGRQSMDDEGWNSDRFDQGSTSSRTEAPMLANIFNPDPGTQVPDSRNMEKILRLWDELCVPLYHRSRFYGGMTGVHGLRFKEECCQLELNRLSWLKERFYGPSDEQATSMLRIAAAGLVRERQELLRLLRNLSRRTKNLIFAGWGIDVNSKNRKNILMSMLWTTENKAQQSASLVLFLADGGYSPDTEPAGLFFRSHYAMASLGAAMEAAPGGIPWHG</sequence>
<dbReference type="PANTHER" id="PTHR47968:SF75">
    <property type="entry name" value="CENTROMERE-ASSOCIATED PROTEIN E"/>
    <property type="match status" value="1"/>
</dbReference>
<dbReference type="GO" id="GO:0005874">
    <property type="term" value="C:microtubule"/>
    <property type="evidence" value="ECO:0007669"/>
    <property type="project" value="UniProtKB-KW"/>
</dbReference>
<dbReference type="PANTHER" id="PTHR47968">
    <property type="entry name" value="CENTROMERE PROTEIN E"/>
    <property type="match status" value="1"/>
</dbReference>
<feature type="binding site" evidence="5">
    <location>
        <begin position="98"/>
        <end position="105"/>
    </location>
    <ligand>
        <name>ATP</name>
        <dbReference type="ChEBI" id="CHEBI:30616"/>
    </ligand>
</feature>
<dbReference type="GO" id="GO:0007018">
    <property type="term" value="P:microtubule-based movement"/>
    <property type="evidence" value="ECO:0007669"/>
    <property type="project" value="InterPro"/>
</dbReference>
<dbReference type="InterPro" id="IPR036961">
    <property type="entry name" value="Kinesin_motor_dom_sf"/>
</dbReference>
<dbReference type="PRINTS" id="PR00380">
    <property type="entry name" value="KINESINHEAVY"/>
</dbReference>
<dbReference type="SMART" id="SM00129">
    <property type="entry name" value="KISc"/>
    <property type="match status" value="1"/>
</dbReference>
<proteinExistence type="inferred from homology"/>
<evidence type="ECO:0000256" key="6">
    <source>
        <dbReference type="SAM" id="Coils"/>
    </source>
</evidence>
<dbReference type="SUPFAM" id="SSF52540">
    <property type="entry name" value="P-loop containing nucleoside triphosphate hydrolases"/>
    <property type="match status" value="1"/>
</dbReference>
<keyword evidence="2" id="KW-0493">Microtubule</keyword>
<feature type="coiled-coil region" evidence="6">
    <location>
        <begin position="948"/>
        <end position="1039"/>
    </location>
</feature>
<evidence type="ECO:0000256" key="7">
    <source>
        <dbReference type="SAM" id="MobiDB-lite"/>
    </source>
</evidence>
<evidence type="ECO:0000313" key="9">
    <source>
        <dbReference type="EMBL" id="CAE0611853.1"/>
    </source>
</evidence>
<reference evidence="9" key="1">
    <citation type="submission" date="2021-01" db="EMBL/GenBank/DDBJ databases">
        <authorList>
            <person name="Corre E."/>
            <person name="Pelletier E."/>
            <person name="Niang G."/>
            <person name="Scheremetjew M."/>
            <person name="Finn R."/>
            <person name="Kale V."/>
            <person name="Holt S."/>
            <person name="Cochrane G."/>
            <person name="Meng A."/>
            <person name="Brown T."/>
            <person name="Cohen L."/>
        </authorList>
    </citation>
    <scope>NUCLEOTIDE SEQUENCE</scope>
    <source>
        <strain evidence="9">CCMP1897</strain>
    </source>
</reference>
<name>A0A7S3UDY1_9CHLO</name>
<accession>A0A7S3UDY1</accession>
<dbReference type="InterPro" id="IPR001752">
    <property type="entry name" value="Kinesin_motor_dom"/>
</dbReference>
<keyword evidence="5" id="KW-0547">Nucleotide-binding</keyword>
<dbReference type="GO" id="GO:0003777">
    <property type="term" value="F:microtubule motor activity"/>
    <property type="evidence" value="ECO:0007669"/>
    <property type="project" value="InterPro"/>
</dbReference>
<comment type="similarity">
    <text evidence="1">Belongs to the TRAFAC class myosin-kinesin ATPase superfamily. Kinesin family. KIN-7 subfamily.</text>
</comment>